<sequence>MEKRYPQLEVQASTYPPPPLQALLAKALGYAQVALIAFVVLGEKAFEFCGMPTPLWYTQNVANQRLVAGIMVWFVGNMIFNGLTQTGAFEIYSNDQLVFSKLATGRFPSIQELADGLQRTLE</sequence>
<keyword evidence="3" id="KW-0472">Membrane</keyword>
<evidence type="ECO:0000256" key="3">
    <source>
        <dbReference type="SAM" id="Phobius"/>
    </source>
</evidence>
<name>A0ABQ7GIT9_DUNSA</name>
<evidence type="ECO:0000313" key="5">
    <source>
        <dbReference type="Proteomes" id="UP000815325"/>
    </source>
</evidence>
<gene>
    <name evidence="4" type="ORF">DUNSADRAFT_8772</name>
</gene>
<dbReference type="InterPro" id="IPR019389">
    <property type="entry name" value="Selenoprotein_T"/>
</dbReference>
<dbReference type="PANTHER" id="PTHR13544:SF0">
    <property type="entry name" value="THIOREDOXIN REDUCTASE-LIKE SELENOPROTEIN T"/>
    <property type="match status" value="1"/>
</dbReference>
<dbReference type="InterPro" id="IPR036249">
    <property type="entry name" value="Thioredoxin-like_sf"/>
</dbReference>
<comment type="caution">
    <text evidence="4">The sequence shown here is derived from an EMBL/GenBank/DDBJ whole genome shotgun (WGS) entry which is preliminary data.</text>
</comment>
<dbReference type="Pfam" id="PF10262">
    <property type="entry name" value="Rdx"/>
    <property type="match status" value="1"/>
</dbReference>
<evidence type="ECO:0000313" key="4">
    <source>
        <dbReference type="EMBL" id="KAF5834521.1"/>
    </source>
</evidence>
<feature type="transmembrane region" description="Helical" evidence="3">
    <location>
        <begin position="20"/>
        <end position="41"/>
    </location>
</feature>
<evidence type="ECO:0008006" key="6">
    <source>
        <dbReference type="Google" id="ProtNLM"/>
    </source>
</evidence>
<keyword evidence="2" id="KW-0676">Redox-active center</keyword>
<evidence type="ECO:0000256" key="2">
    <source>
        <dbReference type="ARBA" id="ARBA00023284"/>
    </source>
</evidence>
<dbReference type="NCBIfam" id="TIGR02174">
    <property type="entry name" value="CXXU_selWTH"/>
    <property type="match status" value="1"/>
</dbReference>
<dbReference type="PANTHER" id="PTHR13544">
    <property type="entry name" value="SELENOPROTEIN T"/>
    <property type="match status" value="1"/>
</dbReference>
<keyword evidence="3" id="KW-1133">Transmembrane helix</keyword>
<dbReference type="EMBL" id="MU069751">
    <property type="protein sequence ID" value="KAF5834521.1"/>
    <property type="molecule type" value="Genomic_DNA"/>
</dbReference>
<dbReference type="InterPro" id="IPR011893">
    <property type="entry name" value="Selenoprotein_Rdx-typ"/>
</dbReference>
<dbReference type="Proteomes" id="UP000815325">
    <property type="component" value="Unassembled WGS sequence"/>
</dbReference>
<dbReference type="SUPFAM" id="SSF52833">
    <property type="entry name" value="Thioredoxin-like"/>
    <property type="match status" value="1"/>
</dbReference>
<keyword evidence="3" id="KW-0812">Transmembrane</keyword>
<dbReference type="Gene3D" id="3.40.30.10">
    <property type="entry name" value="Glutaredoxin"/>
    <property type="match status" value="1"/>
</dbReference>
<evidence type="ECO:0000256" key="1">
    <source>
        <dbReference type="ARBA" id="ARBA00022729"/>
    </source>
</evidence>
<keyword evidence="5" id="KW-1185">Reference proteome</keyword>
<accession>A0ABQ7GIT9</accession>
<proteinExistence type="predicted"/>
<organism evidence="4 5">
    <name type="scientific">Dunaliella salina</name>
    <name type="common">Green alga</name>
    <name type="synonym">Protococcus salinus</name>
    <dbReference type="NCBI Taxonomy" id="3046"/>
    <lineage>
        <taxon>Eukaryota</taxon>
        <taxon>Viridiplantae</taxon>
        <taxon>Chlorophyta</taxon>
        <taxon>core chlorophytes</taxon>
        <taxon>Chlorophyceae</taxon>
        <taxon>CS clade</taxon>
        <taxon>Chlamydomonadales</taxon>
        <taxon>Dunaliellaceae</taxon>
        <taxon>Dunaliella</taxon>
    </lineage>
</organism>
<protein>
    <recommendedName>
        <fullName evidence="6">Selenoprotein T</fullName>
    </recommendedName>
</protein>
<reference evidence="4" key="1">
    <citation type="submission" date="2017-08" db="EMBL/GenBank/DDBJ databases">
        <authorList>
            <person name="Polle J.E."/>
            <person name="Barry K."/>
            <person name="Cushman J."/>
            <person name="Schmutz J."/>
            <person name="Tran D."/>
            <person name="Hathwaick L.T."/>
            <person name="Yim W.C."/>
            <person name="Jenkins J."/>
            <person name="Mckie-Krisberg Z.M."/>
            <person name="Prochnik S."/>
            <person name="Lindquist E."/>
            <person name="Dockter R.B."/>
            <person name="Adam C."/>
            <person name="Molina H."/>
            <person name="Bunkerborg J."/>
            <person name="Jin E."/>
            <person name="Buchheim M."/>
            <person name="Magnuson J."/>
        </authorList>
    </citation>
    <scope>NUCLEOTIDE SEQUENCE</scope>
    <source>
        <strain evidence="4">CCAP 19/18</strain>
    </source>
</reference>
<keyword evidence="1" id="KW-0732">Signal</keyword>